<evidence type="ECO:0000313" key="3">
    <source>
        <dbReference type="Proteomes" id="UP000247810"/>
    </source>
</evidence>
<evidence type="ECO:0000256" key="1">
    <source>
        <dbReference type="SAM" id="MobiDB-lite"/>
    </source>
</evidence>
<reference evidence="2 3" key="1">
    <citation type="submission" date="2018-02" db="EMBL/GenBank/DDBJ databases">
        <title>The genomes of Aspergillus section Nigri reveals drivers in fungal speciation.</title>
        <authorList>
            <consortium name="DOE Joint Genome Institute"/>
            <person name="Vesth T.C."/>
            <person name="Nybo J."/>
            <person name="Theobald S."/>
            <person name="Brandl J."/>
            <person name="Frisvad J.C."/>
            <person name="Nielsen K.F."/>
            <person name="Lyhne E.K."/>
            <person name="Kogle M.E."/>
            <person name="Kuo A."/>
            <person name="Riley R."/>
            <person name="Clum A."/>
            <person name="Nolan M."/>
            <person name="Lipzen A."/>
            <person name="Salamov A."/>
            <person name="Henrissat B."/>
            <person name="Wiebenga A."/>
            <person name="De vries R.P."/>
            <person name="Grigoriev I.V."/>
            <person name="Mortensen U.H."/>
            <person name="Andersen M.R."/>
            <person name="Baker S.E."/>
        </authorList>
    </citation>
    <scope>NUCLEOTIDE SEQUENCE [LARGE SCALE GENOMIC DNA]</scope>
    <source>
        <strain evidence="2 3">CBS 707.79</strain>
    </source>
</reference>
<dbReference type="Proteomes" id="UP000247810">
    <property type="component" value="Unassembled WGS sequence"/>
</dbReference>
<dbReference type="VEuPathDB" id="FungiDB:BO71DRAFT_158338"/>
<sequence>MARSAFTAPCKLIPGADSASIRVAIRLTAMIQFVSRWVPALSRPAILVRTPATANRLRRPASWPRFSTILISLAVSFLSTLRAAGSSIHGPPGSARQHKVKDQKKKKRKRNSKKPLDVPHVRPLTSRNRASSPPALDCGRNQLTHFTDLLSFLADLHPPRPTQHHFPNDFVIISFVLQSTLTVQRFSRVSFGHIPPMLTISIPPPSPLYTGLARSSSVQILLLLPWSLTWC</sequence>
<evidence type="ECO:0000313" key="2">
    <source>
        <dbReference type="EMBL" id="PYH87867.1"/>
    </source>
</evidence>
<dbReference type="AlphaFoldDB" id="A0A319CZV4"/>
<feature type="compositionally biased region" description="Basic residues" evidence="1">
    <location>
        <begin position="96"/>
        <end position="113"/>
    </location>
</feature>
<name>A0A319CZV4_9EURO</name>
<accession>A0A319CZV4</accession>
<protein>
    <submittedName>
        <fullName evidence="2">Uncharacterized protein</fullName>
    </submittedName>
</protein>
<feature type="region of interest" description="Disordered" evidence="1">
    <location>
        <begin position="87"/>
        <end position="137"/>
    </location>
</feature>
<keyword evidence="3" id="KW-1185">Reference proteome</keyword>
<proteinExistence type="predicted"/>
<organism evidence="2 3">
    <name type="scientific">Aspergillus ellipticus CBS 707.79</name>
    <dbReference type="NCBI Taxonomy" id="1448320"/>
    <lineage>
        <taxon>Eukaryota</taxon>
        <taxon>Fungi</taxon>
        <taxon>Dikarya</taxon>
        <taxon>Ascomycota</taxon>
        <taxon>Pezizomycotina</taxon>
        <taxon>Eurotiomycetes</taxon>
        <taxon>Eurotiomycetidae</taxon>
        <taxon>Eurotiales</taxon>
        <taxon>Aspergillaceae</taxon>
        <taxon>Aspergillus</taxon>
        <taxon>Aspergillus subgen. Circumdati</taxon>
    </lineage>
</organism>
<dbReference type="EMBL" id="KZ826159">
    <property type="protein sequence ID" value="PYH87867.1"/>
    <property type="molecule type" value="Genomic_DNA"/>
</dbReference>
<gene>
    <name evidence="2" type="ORF">BO71DRAFT_158338</name>
</gene>